<dbReference type="Pfam" id="PF02452">
    <property type="entry name" value="PemK_toxin"/>
    <property type="match status" value="1"/>
</dbReference>
<dbReference type="GO" id="GO:0003677">
    <property type="term" value="F:DNA binding"/>
    <property type="evidence" value="ECO:0007669"/>
    <property type="project" value="InterPro"/>
</dbReference>
<name>A0A3B1C1P0_9ZZZZ</name>
<dbReference type="PANTHER" id="PTHR33988">
    <property type="entry name" value="ENDORIBONUCLEASE MAZF-RELATED"/>
    <property type="match status" value="1"/>
</dbReference>
<dbReference type="GO" id="GO:0006402">
    <property type="term" value="P:mRNA catabolic process"/>
    <property type="evidence" value="ECO:0007669"/>
    <property type="project" value="TreeGrafter"/>
</dbReference>
<sequence>MKSNYIPERGDIVWLDFNPQAGREQSGRRPALTISPKEYNQKVGLSIFCPITSNIKGYPFEVKIPPKLKIKGVILADHVKNLDWESRNAKYICKLPTNILLDVLGKLNLLIGIDH</sequence>
<dbReference type="GO" id="GO:0004521">
    <property type="term" value="F:RNA endonuclease activity"/>
    <property type="evidence" value="ECO:0007669"/>
    <property type="project" value="TreeGrafter"/>
</dbReference>
<accession>A0A3B1C1P0</accession>
<dbReference type="EMBL" id="UOGD01000266">
    <property type="protein sequence ID" value="VAX24109.1"/>
    <property type="molecule type" value="Genomic_DNA"/>
</dbReference>
<protein>
    <submittedName>
        <fullName evidence="1">Programmed cell death toxin MazF</fullName>
    </submittedName>
</protein>
<dbReference type="AlphaFoldDB" id="A0A3B1C1P0"/>
<dbReference type="Gene3D" id="2.30.30.110">
    <property type="match status" value="1"/>
</dbReference>
<proteinExistence type="predicted"/>
<dbReference type="InterPro" id="IPR003477">
    <property type="entry name" value="PemK-like"/>
</dbReference>
<dbReference type="NCBIfam" id="NF007386">
    <property type="entry name" value="PRK09907.1"/>
    <property type="match status" value="1"/>
</dbReference>
<evidence type="ECO:0000313" key="1">
    <source>
        <dbReference type="EMBL" id="VAX24109.1"/>
    </source>
</evidence>
<dbReference type="SUPFAM" id="SSF50118">
    <property type="entry name" value="Cell growth inhibitor/plasmid maintenance toxic component"/>
    <property type="match status" value="1"/>
</dbReference>
<organism evidence="1">
    <name type="scientific">hydrothermal vent metagenome</name>
    <dbReference type="NCBI Taxonomy" id="652676"/>
    <lineage>
        <taxon>unclassified sequences</taxon>
        <taxon>metagenomes</taxon>
        <taxon>ecological metagenomes</taxon>
    </lineage>
</organism>
<reference evidence="1" key="1">
    <citation type="submission" date="2018-06" db="EMBL/GenBank/DDBJ databases">
        <authorList>
            <person name="Zhirakovskaya E."/>
        </authorList>
    </citation>
    <scope>NUCLEOTIDE SEQUENCE</scope>
</reference>
<dbReference type="GO" id="GO:0016075">
    <property type="term" value="P:rRNA catabolic process"/>
    <property type="evidence" value="ECO:0007669"/>
    <property type="project" value="TreeGrafter"/>
</dbReference>
<dbReference type="InterPro" id="IPR011067">
    <property type="entry name" value="Plasmid_toxin/cell-grow_inhib"/>
</dbReference>
<dbReference type="PANTHER" id="PTHR33988:SF3">
    <property type="entry name" value="ENDORIBONUCLEASE TOXIN CHPB-RELATED"/>
    <property type="match status" value="1"/>
</dbReference>
<gene>
    <name evidence="1" type="ORF">MNBD_IGNAVI01-2572</name>
</gene>